<evidence type="ECO:0000256" key="1">
    <source>
        <dbReference type="SAM" id="MobiDB-lite"/>
    </source>
</evidence>
<evidence type="ECO:0008006" key="3">
    <source>
        <dbReference type="Google" id="ProtNLM"/>
    </source>
</evidence>
<feature type="compositionally biased region" description="Pro residues" evidence="1">
    <location>
        <begin position="179"/>
        <end position="189"/>
    </location>
</feature>
<accession>A0A699IDB6</accession>
<feature type="compositionally biased region" description="Polar residues" evidence="1">
    <location>
        <begin position="83"/>
        <end position="94"/>
    </location>
</feature>
<gene>
    <name evidence="2" type="ORF">Tci_519952</name>
</gene>
<dbReference type="EMBL" id="BKCJ010283934">
    <property type="protein sequence ID" value="GEZ47979.1"/>
    <property type="molecule type" value="Genomic_DNA"/>
</dbReference>
<feature type="region of interest" description="Disordered" evidence="1">
    <location>
        <begin position="403"/>
        <end position="436"/>
    </location>
</feature>
<feature type="region of interest" description="Disordered" evidence="1">
    <location>
        <begin position="20"/>
        <end position="50"/>
    </location>
</feature>
<name>A0A699IDB6_TANCI</name>
<organism evidence="2">
    <name type="scientific">Tanacetum cinerariifolium</name>
    <name type="common">Dalmatian daisy</name>
    <name type="synonym">Chrysanthemum cinerariifolium</name>
    <dbReference type="NCBI Taxonomy" id="118510"/>
    <lineage>
        <taxon>Eukaryota</taxon>
        <taxon>Viridiplantae</taxon>
        <taxon>Streptophyta</taxon>
        <taxon>Embryophyta</taxon>
        <taxon>Tracheophyta</taxon>
        <taxon>Spermatophyta</taxon>
        <taxon>Magnoliopsida</taxon>
        <taxon>eudicotyledons</taxon>
        <taxon>Gunneridae</taxon>
        <taxon>Pentapetalae</taxon>
        <taxon>asterids</taxon>
        <taxon>campanulids</taxon>
        <taxon>Asterales</taxon>
        <taxon>Asteraceae</taxon>
        <taxon>Asteroideae</taxon>
        <taxon>Anthemideae</taxon>
        <taxon>Anthemidinae</taxon>
        <taxon>Tanacetum</taxon>
    </lineage>
</organism>
<feature type="compositionally biased region" description="Low complexity" evidence="1">
    <location>
        <begin position="371"/>
        <end position="380"/>
    </location>
</feature>
<proteinExistence type="predicted"/>
<reference evidence="2" key="1">
    <citation type="journal article" date="2019" name="Sci. Rep.">
        <title>Draft genome of Tanacetum cinerariifolium, the natural source of mosquito coil.</title>
        <authorList>
            <person name="Yamashiro T."/>
            <person name="Shiraishi A."/>
            <person name="Satake H."/>
            <person name="Nakayama K."/>
        </authorList>
    </citation>
    <scope>NUCLEOTIDE SEQUENCE</scope>
</reference>
<sequence length="552" mass="61597">SVRGSVRHRISESRWTTHDARGPICLCGGRSQAPPSPNYVPGPEHPPSLAYVPEFVSEPVYPEFMPPEDDVLLVKEQLLPTAVSPTTDSPGYNSESDPEEDPEEDGKDLEEDPADYPTDRDDDEEEEDSFGDEANDEDEDEKEEEEHPALSDSVPPPVHRVTARIREPEAPSTSYPLPSSTPPSGTPPLLPIPLPTSSPPLLLPSMSHRADVLEVTLPHQKRLCIALGPRFEFGTSSSAPSARPTGDFRADYGFVGTLDDEIRRDPKRERMTDFVMTVRQDNDEIYGRLDDAHDDRLLMNGQLNMLRRDRLAHAHTARIIESEARLSREAWVKSIDASDKAHAEMAALQRWRGPARGPAHPEKMAPKRTTRSTPATTTTTTTLVTNAQLEALIDQGVADALAARDADRSRNGEDSHDSGTGVRRQAPPAHLKKKMTDKYCPRDEIKKLKVELWNLKVKGTNVDSDFDNPPIPLPPSEPLDEGFDFEIDFEIKISVVRSVIVKFECINARVKFDVFYDENDDLSYFMFVMFDKMFSFLSAESGDTIFDPGISD</sequence>
<feature type="region of interest" description="Disordered" evidence="1">
    <location>
        <begin position="72"/>
        <end position="189"/>
    </location>
</feature>
<feature type="non-terminal residue" evidence="2">
    <location>
        <position position="1"/>
    </location>
</feature>
<dbReference type="AlphaFoldDB" id="A0A699IDB6"/>
<evidence type="ECO:0000313" key="2">
    <source>
        <dbReference type="EMBL" id="GEZ47979.1"/>
    </source>
</evidence>
<comment type="caution">
    <text evidence="2">The sequence shown here is derived from an EMBL/GenBank/DDBJ whole genome shotgun (WGS) entry which is preliminary data.</text>
</comment>
<feature type="compositionally biased region" description="Basic and acidic residues" evidence="1">
    <location>
        <begin position="403"/>
        <end position="417"/>
    </location>
</feature>
<feature type="region of interest" description="Disordered" evidence="1">
    <location>
        <begin position="352"/>
        <end position="380"/>
    </location>
</feature>
<feature type="compositionally biased region" description="Acidic residues" evidence="1">
    <location>
        <begin position="96"/>
        <end position="146"/>
    </location>
</feature>
<protein>
    <recommendedName>
        <fullName evidence="3">Reverse transcriptase domain-containing protein</fullName>
    </recommendedName>
</protein>
<feature type="compositionally biased region" description="Pro residues" evidence="1">
    <location>
        <begin position="34"/>
        <end position="46"/>
    </location>
</feature>